<feature type="domain" description="RagB/SusD" evidence="7">
    <location>
        <begin position="337"/>
        <end position="477"/>
    </location>
</feature>
<evidence type="ECO:0000256" key="1">
    <source>
        <dbReference type="ARBA" id="ARBA00004442"/>
    </source>
</evidence>
<proteinExistence type="inferred from homology"/>
<dbReference type="KEGG" id="fax:FUAX_48640"/>
<organism evidence="9 10">
    <name type="scientific">Fulvitalea axinellae</name>
    <dbReference type="NCBI Taxonomy" id="1182444"/>
    <lineage>
        <taxon>Bacteria</taxon>
        <taxon>Pseudomonadati</taxon>
        <taxon>Bacteroidota</taxon>
        <taxon>Cytophagia</taxon>
        <taxon>Cytophagales</taxon>
        <taxon>Persicobacteraceae</taxon>
        <taxon>Fulvitalea</taxon>
    </lineage>
</organism>
<protein>
    <submittedName>
        <fullName evidence="9">Membrane protein</fullName>
    </submittedName>
</protein>
<dbReference type="CDD" id="cd08977">
    <property type="entry name" value="SusD"/>
    <property type="match status" value="1"/>
</dbReference>
<reference evidence="9 10" key="1">
    <citation type="submission" date="2021-12" db="EMBL/GenBank/DDBJ databases">
        <title>Genome sequencing of bacteria with rrn-lacking chromosome and rrn-plasmid.</title>
        <authorList>
            <person name="Anda M."/>
            <person name="Iwasaki W."/>
        </authorList>
    </citation>
    <scope>NUCLEOTIDE SEQUENCE [LARGE SCALE GENOMIC DNA]</scope>
    <source>
        <strain evidence="9 10">DSM 100852</strain>
        <plasmid evidence="9 10">pFA4</plasmid>
    </source>
</reference>
<dbReference type="InterPro" id="IPR033985">
    <property type="entry name" value="SusD-like_N"/>
</dbReference>
<keyword evidence="4" id="KW-0472">Membrane</keyword>
<dbReference type="AlphaFoldDB" id="A0AAU9CX48"/>
<evidence type="ECO:0000259" key="8">
    <source>
        <dbReference type="Pfam" id="PF14322"/>
    </source>
</evidence>
<feature type="domain" description="SusD-like N-terminal" evidence="8">
    <location>
        <begin position="90"/>
        <end position="223"/>
    </location>
</feature>
<dbReference type="PROSITE" id="PS51257">
    <property type="entry name" value="PROKAR_LIPOPROTEIN"/>
    <property type="match status" value="1"/>
</dbReference>
<comment type="similarity">
    <text evidence="2">Belongs to the SusD family.</text>
</comment>
<dbReference type="GO" id="GO:0009279">
    <property type="term" value="C:cell outer membrane"/>
    <property type="evidence" value="ECO:0007669"/>
    <property type="project" value="UniProtKB-SubCell"/>
</dbReference>
<evidence type="ECO:0000313" key="10">
    <source>
        <dbReference type="Proteomes" id="UP001348817"/>
    </source>
</evidence>
<dbReference type="Pfam" id="PF14322">
    <property type="entry name" value="SusD-like_3"/>
    <property type="match status" value="1"/>
</dbReference>
<comment type="subcellular location">
    <subcellularLocation>
        <location evidence="1">Cell outer membrane</location>
    </subcellularLocation>
</comment>
<name>A0AAU9CX48_9BACT</name>
<dbReference type="Pfam" id="PF07980">
    <property type="entry name" value="SusD_RagB"/>
    <property type="match status" value="1"/>
</dbReference>
<feature type="signal peptide" evidence="6">
    <location>
        <begin position="1"/>
        <end position="20"/>
    </location>
</feature>
<dbReference type="EMBL" id="AP025318">
    <property type="protein sequence ID" value="BDD12432.1"/>
    <property type="molecule type" value="Genomic_DNA"/>
</dbReference>
<evidence type="ECO:0000256" key="2">
    <source>
        <dbReference type="ARBA" id="ARBA00006275"/>
    </source>
</evidence>
<geneLocation type="plasmid" evidence="9 10">
    <name>pFA4</name>
</geneLocation>
<evidence type="ECO:0000256" key="6">
    <source>
        <dbReference type="SAM" id="SignalP"/>
    </source>
</evidence>
<evidence type="ECO:0000256" key="5">
    <source>
        <dbReference type="ARBA" id="ARBA00023237"/>
    </source>
</evidence>
<evidence type="ECO:0000313" key="9">
    <source>
        <dbReference type="EMBL" id="BDD12432.1"/>
    </source>
</evidence>
<evidence type="ECO:0000256" key="3">
    <source>
        <dbReference type="ARBA" id="ARBA00022729"/>
    </source>
</evidence>
<keyword evidence="3 6" id="KW-0732">Signal</keyword>
<dbReference type="RefSeq" id="WP_338395569.1">
    <property type="nucleotide sequence ID" value="NZ_AP025318.1"/>
</dbReference>
<keyword evidence="5" id="KW-0998">Cell outer membrane</keyword>
<evidence type="ECO:0000256" key="4">
    <source>
        <dbReference type="ARBA" id="ARBA00023136"/>
    </source>
</evidence>
<feature type="chain" id="PRO_5043616903" evidence="6">
    <location>
        <begin position="21"/>
        <end position="479"/>
    </location>
</feature>
<dbReference type="SUPFAM" id="SSF48452">
    <property type="entry name" value="TPR-like"/>
    <property type="match status" value="1"/>
</dbReference>
<keyword evidence="10" id="KW-1185">Reference proteome</keyword>
<evidence type="ECO:0000259" key="7">
    <source>
        <dbReference type="Pfam" id="PF07980"/>
    </source>
</evidence>
<dbReference type="InterPro" id="IPR012944">
    <property type="entry name" value="SusD_RagB_dom"/>
</dbReference>
<dbReference type="InterPro" id="IPR011990">
    <property type="entry name" value="TPR-like_helical_dom_sf"/>
</dbReference>
<accession>A0AAU9CX48</accession>
<keyword evidence="9" id="KW-0614">Plasmid</keyword>
<dbReference type="Gene3D" id="1.25.40.390">
    <property type="match status" value="1"/>
</dbReference>
<sequence length="479" mass="54912">MKKIKILFFVALSFSFFGCSDWLQLELQNSISKETFWKSEADVEAAVNSTFIALRSQVKTMFWWGELRGDFLQVGENAGGDVKRILALQIVDDNGLSNWTGMYTVINLANSVLKNAPATREYDASFLEEDMNAYMAEAYFVRSLVYFYLVRTFHEVPLVLEPSENDDVDFFLGKSSEETILNQIIEDLVWAEQYAKRDFGSLSLNKGRGSQSAIQALLADVYLWAEKYDECLVMCDKIISRSAHALMTPDETKDFSEQAFYDDIFDEGGNSLEGVFEIQYSEVKSQPNPFFDFLIKEPEVLISDTGFEAFEDINDEERGMGVSFDEETLEITKMYLGGSSTNWIVYRYADILLMKAEALVQQGASLKAQKLLNKVRERAGLGGKIVPGDKATAEDMILSERALEFAFEGKRWFDLLRVAKRNNFERKQMLIDKLVENAPAADRDLWESKLSDPMSYFMPIYYKELRNNINLKQNPYYEH</sequence>
<gene>
    <name evidence="9" type="ORF">FUAX_48640</name>
</gene>
<dbReference type="Proteomes" id="UP001348817">
    <property type="component" value="Plasmid pFA4"/>
</dbReference>